<dbReference type="GO" id="GO:0006400">
    <property type="term" value="P:tRNA modification"/>
    <property type="evidence" value="ECO:0007669"/>
    <property type="project" value="InterPro"/>
</dbReference>
<feature type="domain" description="Radical SAM core" evidence="12">
    <location>
        <begin position="132"/>
        <end position="361"/>
    </location>
</feature>
<dbReference type="SUPFAM" id="SSF102114">
    <property type="entry name" value="Radical SAM enzymes"/>
    <property type="match status" value="1"/>
</dbReference>
<dbReference type="AlphaFoldDB" id="A0A4R1GCX9"/>
<dbReference type="PROSITE" id="PS51449">
    <property type="entry name" value="MTTASE_N"/>
    <property type="match status" value="1"/>
</dbReference>
<gene>
    <name evidence="8" type="primary">rimO</name>
    <name evidence="13" type="ORF">CLV27_1063</name>
</gene>
<feature type="region of interest" description="Disordered" evidence="9">
    <location>
        <begin position="433"/>
        <end position="459"/>
    </location>
</feature>
<dbReference type="PANTHER" id="PTHR43837">
    <property type="entry name" value="RIBOSOMAL PROTEIN S12 METHYLTHIOTRANSFERASE RIMO"/>
    <property type="match status" value="1"/>
</dbReference>
<dbReference type="SFLD" id="SFLDF00274">
    <property type="entry name" value="ribosomal_protein_S12_methylth"/>
    <property type="match status" value="1"/>
</dbReference>
<protein>
    <recommendedName>
        <fullName evidence="8">Ribosomal protein uS12 methylthiotransferase RimO</fullName>
        <shortName evidence="8">uS12 MTTase</shortName>
        <shortName evidence="8">uS12 methylthiotransferase</shortName>
        <ecNumber evidence="8">2.8.4.4</ecNumber>
    </recommendedName>
    <alternativeName>
        <fullName evidence="8">Ribosomal protein uS12 (aspartate-C(3))-methylthiotransferase</fullName>
    </alternativeName>
    <alternativeName>
        <fullName evidence="8">Ribosome maturation factor RimO</fullName>
    </alternativeName>
</protein>
<evidence type="ECO:0000259" key="12">
    <source>
        <dbReference type="PROSITE" id="PS51918"/>
    </source>
</evidence>
<dbReference type="SFLD" id="SFLDG01082">
    <property type="entry name" value="B12-binding_domain_containing"/>
    <property type="match status" value="1"/>
</dbReference>
<evidence type="ECO:0000256" key="4">
    <source>
        <dbReference type="ARBA" id="ARBA00022691"/>
    </source>
</evidence>
<keyword evidence="3 8" id="KW-0808">Transferase</keyword>
<dbReference type="GO" id="GO:0103039">
    <property type="term" value="F:protein methylthiotransferase activity"/>
    <property type="evidence" value="ECO:0007669"/>
    <property type="project" value="UniProtKB-EC"/>
</dbReference>
<feature type="binding site" evidence="8">
    <location>
        <position position="83"/>
    </location>
    <ligand>
        <name>[4Fe-4S] cluster</name>
        <dbReference type="ChEBI" id="CHEBI:49883"/>
        <label>1</label>
    </ligand>
</feature>
<evidence type="ECO:0000313" key="13">
    <source>
        <dbReference type="EMBL" id="TCK04630.1"/>
    </source>
</evidence>
<feature type="domain" description="TRAM" evidence="10">
    <location>
        <begin position="364"/>
        <end position="432"/>
    </location>
</feature>
<keyword evidence="4 8" id="KW-0949">S-adenosyl-L-methionine</keyword>
<feature type="domain" description="MTTase N-terminal" evidence="11">
    <location>
        <begin position="3"/>
        <end position="120"/>
    </location>
</feature>
<dbReference type="InterPro" id="IPR038135">
    <property type="entry name" value="Methylthiotransferase_N_sf"/>
</dbReference>
<dbReference type="GO" id="GO:0035599">
    <property type="term" value="F:aspartic acid methylthiotransferase activity"/>
    <property type="evidence" value="ECO:0007669"/>
    <property type="project" value="TreeGrafter"/>
</dbReference>
<dbReference type="GO" id="GO:0005840">
    <property type="term" value="C:ribosome"/>
    <property type="evidence" value="ECO:0007669"/>
    <property type="project" value="UniProtKB-KW"/>
</dbReference>
<keyword evidence="5 8" id="KW-0479">Metal-binding</keyword>
<dbReference type="InterPro" id="IPR002792">
    <property type="entry name" value="TRAM_dom"/>
</dbReference>
<evidence type="ECO:0000256" key="5">
    <source>
        <dbReference type="ARBA" id="ARBA00022723"/>
    </source>
</evidence>
<keyword evidence="2 8" id="KW-0963">Cytoplasm</keyword>
<evidence type="ECO:0000256" key="3">
    <source>
        <dbReference type="ARBA" id="ARBA00022679"/>
    </source>
</evidence>
<dbReference type="PROSITE" id="PS01278">
    <property type="entry name" value="MTTASE_RADICAL"/>
    <property type="match status" value="1"/>
</dbReference>
<dbReference type="InterPro" id="IPR013848">
    <property type="entry name" value="Methylthiotransferase_N"/>
</dbReference>
<dbReference type="Pfam" id="PF18693">
    <property type="entry name" value="TRAM_2"/>
    <property type="match status" value="1"/>
</dbReference>
<keyword evidence="6 8" id="KW-0408">Iron</keyword>
<keyword evidence="7 8" id="KW-0411">Iron-sulfur</keyword>
<dbReference type="OrthoDB" id="9805215at2"/>
<dbReference type="SFLD" id="SFLDS00029">
    <property type="entry name" value="Radical_SAM"/>
    <property type="match status" value="1"/>
</dbReference>
<dbReference type="PROSITE" id="PS51918">
    <property type="entry name" value="RADICAL_SAM"/>
    <property type="match status" value="1"/>
</dbReference>
<name>A0A4R1GCX9_9BACT</name>
<keyword evidence="14" id="KW-1185">Reference proteome</keyword>
<dbReference type="Gene3D" id="3.40.50.12160">
    <property type="entry name" value="Methylthiotransferase, N-terminal domain"/>
    <property type="match status" value="1"/>
</dbReference>
<dbReference type="FunFam" id="3.80.30.20:FF:000001">
    <property type="entry name" value="tRNA-2-methylthio-N(6)-dimethylallyladenosine synthase 2"/>
    <property type="match status" value="1"/>
</dbReference>
<keyword evidence="13" id="KW-0687">Ribonucleoprotein</keyword>
<dbReference type="Pfam" id="PF04055">
    <property type="entry name" value="Radical_SAM"/>
    <property type="match status" value="1"/>
</dbReference>
<dbReference type="SFLD" id="SFLDG01061">
    <property type="entry name" value="methylthiotransferase"/>
    <property type="match status" value="1"/>
</dbReference>
<dbReference type="CDD" id="cd01335">
    <property type="entry name" value="Radical_SAM"/>
    <property type="match status" value="1"/>
</dbReference>
<dbReference type="GO" id="GO:0051539">
    <property type="term" value="F:4 iron, 4 sulfur cluster binding"/>
    <property type="evidence" value="ECO:0007669"/>
    <property type="project" value="UniProtKB-UniRule"/>
</dbReference>
<dbReference type="RefSeq" id="WP_132526522.1">
    <property type="nucleotide sequence ID" value="NZ_SMFV01000003.1"/>
</dbReference>
<dbReference type="SMART" id="SM00729">
    <property type="entry name" value="Elp3"/>
    <property type="match status" value="1"/>
</dbReference>
<feature type="binding site" evidence="8">
    <location>
        <position position="12"/>
    </location>
    <ligand>
        <name>[4Fe-4S] cluster</name>
        <dbReference type="ChEBI" id="CHEBI:49883"/>
        <label>1</label>
    </ligand>
</feature>
<evidence type="ECO:0000256" key="9">
    <source>
        <dbReference type="SAM" id="MobiDB-lite"/>
    </source>
</evidence>
<evidence type="ECO:0000313" key="14">
    <source>
        <dbReference type="Proteomes" id="UP000295777"/>
    </source>
</evidence>
<evidence type="ECO:0000259" key="11">
    <source>
        <dbReference type="PROSITE" id="PS51449"/>
    </source>
</evidence>
<keyword evidence="13" id="KW-0689">Ribosomal protein</keyword>
<evidence type="ECO:0000256" key="2">
    <source>
        <dbReference type="ARBA" id="ARBA00022490"/>
    </source>
</evidence>
<accession>A0A4R1GCX9</accession>
<dbReference type="Gene3D" id="3.80.30.20">
    <property type="entry name" value="tm_1862 like domain"/>
    <property type="match status" value="1"/>
</dbReference>
<evidence type="ECO:0000256" key="1">
    <source>
        <dbReference type="ARBA" id="ARBA00022485"/>
    </source>
</evidence>
<dbReference type="Pfam" id="PF00919">
    <property type="entry name" value="UPF0004"/>
    <property type="match status" value="1"/>
</dbReference>
<dbReference type="InterPro" id="IPR012340">
    <property type="entry name" value="NA-bd_OB-fold"/>
</dbReference>
<dbReference type="InterPro" id="IPR007197">
    <property type="entry name" value="rSAM"/>
</dbReference>
<feature type="binding site" evidence="8">
    <location>
        <position position="146"/>
    </location>
    <ligand>
        <name>[4Fe-4S] cluster</name>
        <dbReference type="ChEBI" id="CHEBI:49883"/>
        <label>2</label>
        <note>4Fe-4S-S-AdoMet</note>
    </ligand>
</feature>
<dbReference type="PROSITE" id="PS50926">
    <property type="entry name" value="TRAM"/>
    <property type="match status" value="1"/>
</dbReference>
<dbReference type="NCBIfam" id="TIGR01125">
    <property type="entry name" value="30S ribosomal protein S12 methylthiotransferase RimO"/>
    <property type="match status" value="1"/>
</dbReference>
<dbReference type="InterPro" id="IPR020612">
    <property type="entry name" value="Methylthiotransferase_CS"/>
</dbReference>
<dbReference type="InterPro" id="IPR058240">
    <property type="entry name" value="rSAM_sf"/>
</dbReference>
<evidence type="ECO:0000256" key="6">
    <source>
        <dbReference type="ARBA" id="ARBA00023004"/>
    </source>
</evidence>
<comment type="caution">
    <text evidence="13">The sequence shown here is derived from an EMBL/GenBank/DDBJ whole genome shotgun (WGS) entry which is preliminary data.</text>
</comment>
<dbReference type="EC" id="2.8.4.4" evidence="8"/>
<keyword evidence="1 8" id="KW-0004">4Fe-4S</keyword>
<evidence type="ECO:0000256" key="8">
    <source>
        <dbReference type="HAMAP-Rule" id="MF_01865"/>
    </source>
</evidence>
<dbReference type="InterPro" id="IPR006638">
    <property type="entry name" value="Elp3/MiaA/NifB-like_rSAM"/>
</dbReference>
<comment type="cofactor">
    <cofactor evidence="8">
        <name>[4Fe-4S] cluster</name>
        <dbReference type="ChEBI" id="CHEBI:49883"/>
    </cofactor>
    <text evidence="8">Binds 2 [4Fe-4S] clusters. One cluster is coordinated with 3 cysteines and an exchangeable S-adenosyl-L-methionine.</text>
</comment>
<dbReference type="NCBIfam" id="TIGR00089">
    <property type="entry name" value="MiaB/RimO family radical SAM methylthiotransferase"/>
    <property type="match status" value="1"/>
</dbReference>
<sequence>MKKKVAVISLGCPKNWVDTENIVGLLKSTGDVVFVGDLKEADIIIINTCGFIQPAKEESIDEILTAIEEKKEDPEKRVIVAGCLYQRYKEELKKELPEVDAFLGIDEIERSVEKILNRKFAAAKPYLLREVLTPKHLAYLKISEGCSNACAYCAIPLIRGPLRSRPIEELVEEAKILADKGVKELYVIAQDTTAYLHDRNEREGFVKLLKKLEKVEGIRWIRLMYTYPSHITDSLIDLIADSEKIVKYIDVPLQHINDKVLASMGRKYTRRYAEELIEKLRKRIPGIAIRTTFIVGFPTEGEKEFEELHSFIKDVEFDWAGFFKYSREEGTAAYRLGDLPEELKESRLNLLEETQFWIYEKKHRELVGKGFELIVDGKSEEMPGFVEARSYRNAYEIDGIIYLKGHFRPGEIVKAVVTDLASNVDLIAEPIGDRDKASERRGKRGTPEDRGRVNGERAV</sequence>
<feature type="binding site" evidence="8">
    <location>
        <position position="49"/>
    </location>
    <ligand>
        <name>[4Fe-4S] cluster</name>
        <dbReference type="ChEBI" id="CHEBI:49883"/>
        <label>1</label>
    </ligand>
</feature>
<comment type="subcellular location">
    <subcellularLocation>
        <location evidence="8">Cytoplasm</location>
    </subcellularLocation>
</comment>
<dbReference type="InterPro" id="IPR005839">
    <property type="entry name" value="Methylthiotransferase"/>
</dbReference>
<dbReference type="InterPro" id="IPR023404">
    <property type="entry name" value="rSAM_horseshoe"/>
</dbReference>
<comment type="function">
    <text evidence="8">Catalyzes the methylthiolation of an aspartic acid residue of ribosomal protein uS12.</text>
</comment>
<dbReference type="PANTHER" id="PTHR43837:SF1">
    <property type="entry name" value="RIBOSOMAL PROTEIN US12 METHYLTHIOTRANSFERASE RIMO"/>
    <property type="match status" value="1"/>
</dbReference>
<organism evidence="13 14">
    <name type="scientific">Phorcysia thermohydrogeniphila</name>
    <dbReference type="NCBI Taxonomy" id="936138"/>
    <lineage>
        <taxon>Bacteria</taxon>
        <taxon>Pseudomonadati</taxon>
        <taxon>Aquificota</taxon>
        <taxon>Aquificia</taxon>
        <taxon>Desulfurobacteriales</taxon>
        <taxon>Desulfurobacteriaceae</taxon>
        <taxon>Phorcysia</taxon>
    </lineage>
</organism>
<proteinExistence type="inferred from homology"/>
<dbReference type="Proteomes" id="UP000295777">
    <property type="component" value="Unassembled WGS sequence"/>
</dbReference>
<comment type="similarity">
    <text evidence="8">Belongs to the methylthiotransferase family. RimO subfamily.</text>
</comment>
<evidence type="ECO:0000256" key="7">
    <source>
        <dbReference type="ARBA" id="ARBA00023014"/>
    </source>
</evidence>
<feature type="binding site" evidence="8">
    <location>
        <position position="153"/>
    </location>
    <ligand>
        <name>[4Fe-4S] cluster</name>
        <dbReference type="ChEBI" id="CHEBI:49883"/>
        <label>2</label>
        <note>4Fe-4S-S-AdoMet</note>
    </ligand>
</feature>
<dbReference type="GO" id="GO:0005829">
    <property type="term" value="C:cytosol"/>
    <property type="evidence" value="ECO:0007669"/>
    <property type="project" value="TreeGrafter"/>
</dbReference>
<dbReference type="HAMAP" id="MF_01865">
    <property type="entry name" value="MTTase_RimO"/>
    <property type="match status" value="1"/>
</dbReference>
<comment type="catalytic activity">
    <reaction evidence="8">
        <text>L-aspartate(89)-[ribosomal protein uS12]-hydrogen + (sulfur carrier)-SH + AH2 + 2 S-adenosyl-L-methionine = 3-methylsulfanyl-L-aspartate(89)-[ribosomal protein uS12]-hydrogen + (sulfur carrier)-H + 5'-deoxyadenosine + L-methionine + A + S-adenosyl-L-homocysteine + 2 H(+)</text>
        <dbReference type="Rhea" id="RHEA:37087"/>
        <dbReference type="Rhea" id="RHEA-COMP:10460"/>
        <dbReference type="Rhea" id="RHEA-COMP:10461"/>
        <dbReference type="Rhea" id="RHEA-COMP:14737"/>
        <dbReference type="Rhea" id="RHEA-COMP:14739"/>
        <dbReference type="ChEBI" id="CHEBI:13193"/>
        <dbReference type="ChEBI" id="CHEBI:15378"/>
        <dbReference type="ChEBI" id="CHEBI:17319"/>
        <dbReference type="ChEBI" id="CHEBI:17499"/>
        <dbReference type="ChEBI" id="CHEBI:29917"/>
        <dbReference type="ChEBI" id="CHEBI:29961"/>
        <dbReference type="ChEBI" id="CHEBI:57844"/>
        <dbReference type="ChEBI" id="CHEBI:57856"/>
        <dbReference type="ChEBI" id="CHEBI:59789"/>
        <dbReference type="ChEBI" id="CHEBI:64428"/>
        <dbReference type="ChEBI" id="CHEBI:73599"/>
        <dbReference type="EC" id="2.8.4.4"/>
    </reaction>
</comment>
<feature type="binding site" evidence="8">
    <location>
        <position position="150"/>
    </location>
    <ligand>
        <name>[4Fe-4S] cluster</name>
        <dbReference type="ChEBI" id="CHEBI:49883"/>
        <label>2</label>
        <note>4Fe-4S-S-AdoMet</note>
    </ligand>
</feature>
<dbReference type="Gene3D" id="2.40.50.140">
    <property type="entry name" value="Nucleic acid-binding proteins"/>
    <property type="match status" value="1"/>
</dbReference>
<dbReference type="EMBL" id="SMFV01000003">
    <property type="protein sequence ID" value="TCK04630.1"/>
    <property type="molecule type" value="Genomic_DNA"/>
</dbReference>
<evidence type="ECO:0000259" key="10">
    <source>
        <dbReference type="PROSITE" id="PS50926"/>
    </source>
</evidence>
<dbReference type="InterPro" id="IPR005840">
    <property type="entry name" value="Ribosomal_uS12_MeSTrfase_RimO"/>
</dbReference>
<dbReference type="GO" id="GO:0046872">
    <property type="term" value="F:metal ion binding"/>
    <property type="evidence" value="ECO:0007669"/>
    <property type="project" value="UniProtKB-KW"/>
</dbReference>
<reference evidence="13 14" key="1">
    <citation type="submission" date="2019-03" db="EMBL/GenBank/DDBJ databases">
        <title>Genomic Encyclopedia of Archaeal and Bacterial Type Strains, Phase II (KMG-II): from individual species to whole genera.</title>
        <authorList>
            <person name="Goeker M."/>
        </authorList>
    </citation>
    <scope>NUCLEOTIDE SEQUENCE [LARGE SCALE GENOMIC DNA]</scope>
    <source>
        <strain evidence="13 14">DSM 24425</strain>
    </source>
</reference>